<reference evidence="2" key="1">
    <citation type="submission" date="2022-11" db="UniProtKB">
        <authorList>
            <consortium name="WormBaseParasite"/>
        </authorList>
    </citation>
    <scope>IDENTIFICATION</scope>
</reference>
<sequence>MPSEITVKIQPAIFMPLNRQQSTFAPTLTIFLVNANGDHAAERHLKVVQTPHTFSQTEGIEAEQAVPLWQPSAHQPPSQNLEVRELAKPIFLIAQASVSISPHCQQWMTSTVFTTTTATIPQLIVQLLATNNVAQQFPIETAIVNVTNDVRSPKKYILYDMDNGNTQVVTTARE</sequence>
<accession>A0A915JAN9</accession>
<proteinExistence type="predicted"/>
<dbReference type="WBParaSite" id="nRc.2.0.1.t23544-RA">
    <property type="protein sequence ID" value="nRc.2.0.1.t23544-RA"/>
    <property type="gene ID" value="nRc.2.0.1.g23544"/>
</dbReference>
<name>A0A915JAN9_ROMCU</name>
<organism evidence="1 2">
    <name type="scientific">Romanomermis culicivorax</name>
    <name type="common">Nematode worm</name>
    <dbReference type="NCBI Taxonomy" id="13658"/>
    <lineage>
        <taxon>Eukaryota</taxon>
        <taxon>Metazoa</taxon>
        <taxon>Ecdysozoa</taxon>
        <taxon>Nematoda</taxon>
        <taxon>Enoplea</taxon>
        <taxon>Dorylaimia</taxon>
        <taxon>Mermithida</taxon>
        <taxon>Mermithoidea</taxon>
        <taxon>Mermithidae</taxon>
        <taxon>Romanomermis</taxon>
    </lineage>
</organism>
<evidence type="ECO:0000313" key="1">
    <source>
        <dbReference type="Proteomes" id="UP000887565"/>
    </source>
</evidence>
<dbReference type="Proteomes" id="UP000887565">
    <property type="component" value="Unplaced"/>
</dbReference>
<keyword evidence="1" id="KW-1185">Reference proteome</keyword>
<evidence type="ECO:0000313" key="2">
    <source>
        <dbReference type="WBParaSite" id="nRc.2.0.1.t23544-RA"/>
    </source>
</evidence>
<dbReference type="AlphaFoldDB" id="A0A915JAN9"/>
<protein>
    <submittedName>
        <fullName evidence="2">Uncharacterized protein</fullName>
    </submittedName>
</protein>